<dbReference type="SUPFAM" id="SSF75304">
    <property type="entry name" value="Amidase signature (AS) enzymes"/>
    <property type="match status" value="1"/>
</dbReference>
<dbReference type="InterPro" id="IPR036928">
    <property type="entry name" value="AS_sf"/>
</dbReference>
<comment type="similarity">
    <text evidence="1">Belongs to the amidase family.</text>
</comment>
<sequence length="427" mass="44290">MSGVHSAAAGGAVAAGTSGALSGWPIGVKDIIDVAGMSTRCGSTAYDDTPPARFDATCVALLRAAGGVPIGKTVTTEFAYVTPGPTRNPINLAHTPGGSSSGSAAAVAAGQVRLALGTQTGGSMIRPAAYCGVVGFKPTHGVVPRGGMVVACESLDVIGWYTRDVKDAVAAANVLLPSHPAAHPGRDGEPCDAMTSRRQRPVADLADRPAGNADLPAHWRIACLPGHPGHLIDDDAHAALVAARATLRESSGYVCADADARFPVQRLLDTHHTLMHYEFARSLLPVVSRHRSRLSPRLLDAVARGLALPGDAWTAARQFQAHARDSWDTWFGNADLILTSSVTGPAPKGLTHTGDSGFNKGWSVLGWPCIHLPTGTSRDGLPLGVMLVGRPGADHALLAHAAVIHPLIDTRSTPLSPRLDPLLEKLA</sequence>
<dbReference type="GO" id="GO:0016740">
    <property type="term" value="F:transferase activity"/>
    <property type="evidence" value="ECO:0007669"/>
    <property type="project" value="UniProtKB-KW"/>
</dbReference>
<feature type="domain" description="Amidase" evidence="2">
    <location>
        <begin position="11"/>
        <end position="398"/>
    </location>
</feature>
<dbReference type="PANTHER" id="PTHR11895">
    <property type="entry name" value="TRANSAMIDASE"/>
    <property type="match status" value="1"/>
</dbReference>
<keyword evidence="4" id="KW-1185">Reference proteome</keyword>
<evidence type="ECO:0000313" key="4">
    <source>
        <dbReference type="Proteomes" id="UP000542125"/>
    </source>
</evidence>
<dbReference type="Pfam" id="PF01425">
    <property type="entry name" value="Amidase"/>
    <property type="match status" value="1"/>
</dbReference>
<dbReference type="InterPro" id="IPR000120">
    <property type="entry name" value="Amidase"/>
</dbReference>
<gene>
    <name evidence="3" type="ORF">FHW18_002797</name>
</gene>
<accession>A0A7Y9IUZ0</accession>
<dbReference type="AlphaFoldDB" id="A0A7Y9IUZ0"/>
<reference evidence="3 4" key="1">
    <citation type="submission" date="2020-07" db="EMBL/GenBank/DDBJ databases">
        <title>Genomic Encyclopedia of Type Strains, Phase IV (KMG-V): Genome sequencing to study the core and pangenomes of soil and plant-associated prokaryotes.</title>
        <authorList>
            <person name="Whitman W."/>
        </authorList>
    </citation>
    <scope>NUCLEOTIDE SEQUENCE [LARGE SCALE GENOMIC DNA]</scope>
    <source>
        <strain evidence="3 4">SAS40</strain>
    </source>
</reference>
<dbReference type="EMBL" id="JACBYR010000001">
    <property type="protein sequence ID" value="NYE83526.1"/>
    <property type="molecule type" value="Genomic_DNA"/>
</dbReference>
<name>A0A7Y9IUZ0_9BURK</name>
<evidence type="ECO:0000313" key="3">
    <source>
        <dbReference type="EMBL" id="NYE83526.1"/>
    </source>
</evidence>
<proteinExistence type="inferred from homology"/>
<dbReference type="InterPro" id="IPR023631">
    <property type="entry name" value="Amidase_dom"/>
</dbReference>
<evidence type="ECO:0000259" key="2">
    <source>
        <dbReference type="Pfam" id="PF01425"/>
    </source>
</evidence>
<dbReference type="Gene3D" id="3.90.1300.10">
    <property type="entry name" value="Amidase signature (AS) domain"/>
    <property type="match status" value="1"/>
</dbReference>
<keyword evidence="3" id="KW-0808">Transferase</keyword>
<evidence type="ECO:0000256" key="1">
    <source>
        <dbReference type="ARBA" id="ARBA00009199"/>
    </source>
</evidence>
<organism evidence="3 4">
    <name type="scientific">Pigmentiphaga litoralis</name>
    <dbReference type="NCBI Taxonomy" id="516702"/>
    <lineage>
        <taxon>Bacteria</taxon>
        <taxon>Pseudomonadati</taxon>
        <taxon>Pseudomonadota</taxon>
        <taxon>Betaproteobacteria</taxon>
        <taxon>Burkholderiales</taxon>
        <taxon>Alcaligenaceae</taxon>
        <taxon>Pigmentiphaga</taxon>
    </lineage>
</organism>
<protein>
    <submittedName>
        <fullName evidence="3">Asp-tRNA(Asn)/Glu-tRNA(Gln) amidotransferase A subunit family amidase</fullName>
    </submittedName>
</protein>
<dbReference type="Proteomes" id="UP000542125">
    <property type="component" value="Unassembled WGS sequence"/>
</dbReference>
<dbReference type="PANTHER" id="PTHR11895:SF7">
    <property type="entry name" value="GLUTAMYL-TRNA(GLN) AMIDOTRANSFERASE SUBUNIT A, MITOCHONDRIAL"/>
    <property type="match status" value="1"/>
</dbReference>
<comment type="caution">
    <text evidence="3">The sequence shown here is derived from an EMBL/GenBank/DDBJ whole genome shotgun (WGS) entry which is preliminary data.</text>
</comment>
<dbReference type="RefSeq" id="WP_179587253.1">
    <property type="nucleotide sequence ID" value="NZ_JACBYR010000001.1"/>
</dbReference>